<proteinExistence type="predicted"/>
<dbReference type="InterPro" id="IPR009351">
    <property type="entry name" value="AlkZ-like"/>
</dbReference>
<evidence type="ECO:0000313" key="2">
    <source>
        <dbReference type="Proteomes" id="UP000625283"/>
    </source>
</evidence>
<accession>A0ABS1R2R7</accession>
<protein>
    <submittedName>
        <fullName evidence="1">YcaQ family DNA glycosylase</fullName>
    </submittedName>
</protein>
<dbReference type="PANTHER" id="PTHR30528">
    <property type="entry name" value="CYTOPLASMIC PROTEIN"/>
    <property type="match status" value="1"/>
</dbReference>
<dbReference type="Pfam" id="PF06224">
    <property type="entry name" value="AlkZ-like"/>
    <property type="match status" value="1"/>
</dbReference>
<sequence>MLTLEELKSITLERQGLRYDALFGGGKAAVGQAVGQLGYLQIDTLSVVERAHHHTLWTRIPDYKTDYLDELVQERQIFEYWFHAASYLPIRDYRFAQLQMLEVRDNDSHYYKVDSTVMQYIIDTIRAEGPKRARDFENQAKKKGSWWDWKPTKIALERLFLQGDLMVSGREGMQKTYDLPERVLPATIDLRMPSPMEFASYLVKTYLNAYGWTTVKQITHLKTGEGIRKDVNEVLSVMLEGRMVESIHIKGCPPVFVRCDLMEVKAERNTTEIRLLSPFDNAIIHRDRLKQFFDFDYRMECYAPKEKRQYGYFCLPILFGNTFVGRVDCKAHRKQQQFEIIHLHVENQSVDLDLWAKPFAERIKQFVLFNGCTSLKLSQVSPSNGTSALRKLLEGLF</sequence>
<dbReference type="RefSeq" id="WP_202102754.1">
    <property type="nucleotide sequence ID" value="NZ_JAERTY010000004.1"/>
</dbReference>
<reference evidence="1 2" key="1">
    <citation type="submission" date="2021-01" db="EMBL/GenBank/DDBJ databases">
        <title>C459-1 draft genome sequence.</title>
        <authorList>
            <person name="Zhang X.-F."/>
        </authorList>
    </citation>
    <scope>NUCLEOTIDE SEQUENCE [LARGE SCALE GENOMIC DNA]</scope>
    <source>
        <strain evidence="2">C459-1</strain>
    </source>
</reference>
<name>A0ABS1R2R7_9SPHI</name>
<dbReference type="Proteomes" id="UP000625283">
    <property type="component" value="Unassembled WGS sequence"/>
</dbReference>
<keyword evidence="2" id="KW-1185">Reference proteome</keyword>
<dbReference type="PANTHER" id="PTHR30528:SF0">
    <property type="entry name" value="CYTOPLASMIC PROTEIN"/>
    <property type="match status" value="1"/>
</dbReference>
<evidence type="ECO:0000313" key="1">
    <source>
        <dbReference type="EMBL" id="MBL1409006.1"/>
    </source>
</evidence>
<gene>
    <name evidence="1" type="ORF">JKG61_09615</name>
</gene>
<comment type="caution">
    <text evidence="1">The sequence shown here is derived from an EMBL/GenBank/DDBJ whole genome shotgun (WGS) entry which is preliminary data.</text>
</comment>
<organism evidence="1 2">
    <name type="scientific">Sphingobacterium faecale</name>
    <dbReference type="NCBI Taxonomy" id="2803775"/>
    <lineage>
        <taxon>Bacteria</taxon>
        <taxon>Pseudomonadati</taxon>
        <taxon>Bacteroidota</taxon>
        <taxon>Sphingobacteriia</taxon>
        <taxon>Sphingobacteriales</taxon>
        <taxon>Sphingobacteriaceae</taxon>
        <taxon>Sphingobacterium</taxon>
    </lineage>
</organism>
<dbReference type="EMBL" id="JAERTY010000004">
    <property type="protein sequence ID" value="MBL1409006.1"/>
    <property type="molecule type" value="Genomic_DNA"/>
</dbReference>